<keyword evidence="1" id="KW-0472">Membrane</keyword>
<evidence type="ECO:0000313" key="2">
    <source>
        <dbReference type="EMBL" id="SKC57229.1"/>
    </source>
</evidence>
<dbReference type="EMBL" id="FUZU01000001">
    <property type="protein sequence ID" value="SKC57229.1"/>
    <property type="molecule type" value="Genomic_DNA"/>
</dbReference>
<evidence type="ECO:0000256" key="1">
    <source>
        <dbReference type="SAM" id="Phobius"/>
    </source>
</evidence>
<name>A0A1T5K176_9BACT</name>
<dbReference type="OrthoDB" id="981064at2"/>
<dbReference type="STRING" id="688867.SAMN05660236_1683"/>
<keyword evidence="1" id="KW-0812">Transmembrane</keyword>
<dbReference type="RefSeq" id="WP_079686214.1">
    <property type="nucleotide sequence ID" value="NZ_FUZU01000001.1"/>
</dbReference>
<keyword evidence="1" id="KW-1133">Transmembrane helix</keyword>
<dbReference type="AlphaFoldDB" id="A0A1T5K176"/>
<organism evidence="2 3">
    <name type="scientific">Ohtaekwangia koreensis</name>
    <dbReference type="NCBI Taxonomy" id="688867"/>
    <lineage>
        <taxon>Bacteria</taxon>
        <taxon>Pseudomonadati</taxon>
        <taxon>Bacteroidota</taxon>
        <taxon>Cytophagia</taxon>
        <taxon>Cytophagales</taxon>
        <taxon>Fulvivirgaceae</taxon>
        <taxon>Ohtaekwangia</taxon>
    </lineage>
</organism>
<accession>A0A1T5K176</accession>
<sequence length="198" mass="22704">MIKHVSIFVFIAIAIALLVSFISYWVNTQPVGIISRKIDISKYHEELPSRNRQVIEFVEANGVNLAPDYQQVKCTDFVVRVIERFVPLSKGERNQINIVTNDDLNTLIENESAIIKGVQTSLIQGRKGIEIIGLEDVRPGDFVQFWNEYLGTPYGHCGVIFDVEPYHSISLYSSHPLTHGYGKQKYMWPDKVYFVRLK</sequence>
<protein>
    <recommendedName>
        <fullName evidence="4">CHAP domain-containing protein</fullName>
    </recommendedName>
</protein>
<evidence type="ECO:0000313" key="3">
    <source>
        <dbReference type="Proteomes" id="UP000190961"/>
    </source>
</evidence>
<proteinExistence type="predicted"/>
<dbReference type="Proteomes" id="UP000190961">
    <property type="component" value="Unassembled WGS sequence"/>
</dbReference>
<gene>
    <name evidence="2" type="ORF">SAMN05660236_1683</name>
</gene>
<feature type="transmembrane region" description="Helical" evidence="1">
    <location>
        <begin position="7"/>
        <end position="26"/>
    </location>
</feature>
<reference evidence="2 3" key="1">
    <citation type="submission" date="2017-02" db="EMBL/GenBank/DDBJ databases">
        <authorList>
            <person name="Peterson S.W."/>
        </authorList>
    </citation>
    <scope>NUCLEOTIDE SEQUENCE [LARGE SCALE GENOMIC DNA]</scope>
    <source>
        <strain evidence="2 3">DSM 25262</strain>
    </source>
</reference>
<evidence type="ECO:0008006" key="4">
    <source>
        <dbReference type="Google" id="ProtNLM"/>
    </source>
</evidence>
<keyword evidence="3" id="KW-1185">Reference proteome</keyword>